<keyword evidence="15" id="KW-1185">Reference proteome</keyword>
<dbReference type="InterPro" id="IPR017907">
    <property type="entry name" value="Znf_RING_CS"/>
</dbReference>
<dbReference type="InterPro" id="IPR013083">
    <property type="entry name" value="Znf_RING/FYVE/PHD"/>
</dbReference>
<evidence type="ECO:0000256" key="1">
    <source>
        <dbReference type="ARBA" id="ARBA00000900"/>
    </source>
</evidence>
<evidence type="ECO:0000256" key="9">
    <source>
        <dbReference type="ARBA" id="ARBA00030504"/>
    </source>
</evidence>
<dbReference type="UniPathway" id="UPA00143"/>
<comment type="caution">
    <text evidence="14">The sequence shown here is derived from an EMBL/GenBank/DDBJ whole genome shotgun (WGS) entry which is preliminary data.</text>
</comment>
<evidence type="ECO:0000313" key="15">
    <source>
        <dbReference type="Proteomes" id="UP000078046"/>
    </source>
</evidence>
<protein>
    <recommendedName>
        <fullName evidence="4">E3 ubiquitin-protein ligase RING2</fullName>
        <ecNumber evidence="3">2.3.2.27</ecNumber>
    </recommendedName>
    <alternativeName>
        <fullName evidence="9">RING finger protein 1B</fullName>
    </alternativeName>
    <alternativeName>
        <fullName evidence="11">RING finger protein 2</fullName>
    </alternativeName>
    <alternativeName>
        <fullName evidence="10">RING-type E3 ubiquitin transferase RING2</fullName>
    </alternativeName>
</protein>
<evidence type="ECO:0000256" key="5">
    <source>
        <dbReference type="ARBA" id="ARBA00022679"/>
    </source>
</evidence>
<sequence length="288" mass="33798">MGLEDWVLTKYEKQRSPLIETMENNNIVKISKNISEIMCPICLGVLRDTMTTKECLHRFCNGCIITALRNGNKACPTCKKKLISKRSLRSDPNFDAIISIISQSKSNVKDDDIKSVENIDEIYKDNYAEANRKSHSKLFDKQLLNKKHKKLKFHSEYEYNVPLVQISIISTVPMNQSFRSLISNLKCRLSKKLLFWFFNKTEILFYPFYNNHFFIHQTEKDSRMNSINENQLYTNKMAHVRMVLGHMQYFLLIRQTLEAKYSNNLTVEIFTSMGRRKLLNALIEKSNE</sequence>
<evidence type="ECO:0000256" key="10">
    <source>
        <dbReference type="ARBA" id="ARBA00030910"/>
    </source>
</evidence>
<dbReference type="PROSITE" id="PS00518">
    <property type="entry name" value="ZF_RING_1"/>
    <property type="match status" value="1"/>
</dbReference>
<comment type="catalytic activity">
    <reaction evidence="1">
        <text>S-ubiquitinyl-[E2 ubiquitin-conjugating enzyme]-L-cysteine + [acceptor protein]-L-lysine = [E2 ubiquitin-conjugating enzyme]-L-cysteine + N(6)-ubiquitinyl-[acceptor protein]-L-lysine.</text>
        <dbReference type="EC" id="2.3.2.27"/>
    </reaction>
</comment>
<evidence type="ECO:0000256" key="11">
    <source>
        <dbReference type="ARBA" id="ARBA00032293"/>
    </source>
</evidence>
<organism evidence="14 15">
    <name type="scientific">Intoshia linei</name>
    <dbReference type="NCBI Taxonomy" id="1819745"/>
    <lineage>
        <taxon>Eukaryota</taxon>
        <taxon>Metazoa</taxon>
        <taxon>Spiralia</taxon>
        <taxon>Lophotrochozoa</taxon>
        <taxon>Mesozoa</taxon>
        <taxon>Orthonectida</taxon>
        <taxon>Rhopaluridae</taxon>
        <taxon>Intoshia</taxon>
    </lineage>
</organism>
<evidence type="ECO:0000256" key="8">
    <source>
        <dbReference type="ARBA" id="ARBA00022833"/>
    </source>
</evidence>
<reference evidence="14 15" key="1">
    <citation type="submission" date="2016-04" db="EMBL/GenBank/DDBJ databases">
        <title>The genome of Intoshia linei affirms orthonectids as highly simplified spiralians.</title>
        <authorList>
            <person name="Mikhailov K.V."/>
            <person name="Slusarev G.S."/>
            <person name="Nikitin M.A."/>
            <person name="Logacheva M.D."/>
            <person name="Penin A."/>
            <person name="Aleoshin V."/>
            <person name="Panchin Y.V."/>
        </authorList>
    </citation>
    <scope>NUCLEOTIDE SEQUENCE [LARGE SCALE GENOMIC DNA]</scope>
    <source>
        <strain evidence="14">Intl2013</strain>
        <tissue evidence="14">Whole animal</tissue>
    </source>
</reference>
<keyword evidence="6" id="KW-0479">Metal-binding</keyword>
<keyword evidence="8" id="KW-0862">Zinc</keyword>
<evidence type="ECO:0000256" key="4">
    <source>
        <dbReference type="ARBA" id="ARBA00019736"/>
    </source>
</evidence>
<dbReference type="GO" id="GO:0016567">
    <property type="term" value="P:protein ubiquitination"/>
    <property type="evidence" value="ECO:0007669"/>
    <property type="project" value="UniProtKB-UniPathway"/>
</dbReference>
<dbReference type="GO" id="GO:0008270">
    <property type="term" value="F:zinc ion binding"/>
    <property type="evidence" value="ECO:0007669"/>
    <property type="project" value="UniProtKB-KW"/>
</dbReference>
<comment type="pathway">
    <text evidence="2">Protein modification; protein ubiquitination.</text>
</comment>
<dbReference type="GO" id="GO:0031519">
    <property type="term" value="C:PcG protein complex"/>
    <property type="evidence" value="ECO:0007669"/>
    <property type="project" value="TreeGrafter"/>
</dbReference>
<feature type="domain" description="RING-type" evidence="13">
    <location>
        <begin position="39"/>
        <end position="79"/>
    </location>
</feature>
<dbReference type="EMBL" id="LWCA01001303">
    <property type="protein sequence ID" value="OAF65413.1"/>
    <property type="molecule type" value="Genomic_DNA"/>
</dbReference>
<dbReference type="OrthoDB" id="337575at2759"/>
<dbReference type="SMART" id="SM00184">
    <property type="entry name" value="RING"/>
    <property type="match status" value="1"/>
</dbReference>
<evidence type="ECO:0000256" key="12">
    <source>
        <dbReference type="PROSITE-ProRule" id="PRU00175"/>
    </source>
</evidence>
<keyword evidence="7 12" id="KW-0863">Zinc-finger</keyword>
<accession>A0A177AVK6</accession>
<keyword evidence="5" id="KW-0808">Transferase</keyword>
<dbReference type="PANTHER" id="PTHR46076">
    <property type="entry name" value="E3 UBIQUITIN-PROTEIN LIGASE RING1 / RING 2 FAMILY MEMBER"/>
    <property type="match status" value="1"/>
</dbReference>
<evidence type="ECO:0000256" key="3">
    <source>
        <dbReference type="ARBA" id="ARBA00012483"/>
    </source>
</evidence>
<evidence type="ECO:0000259" key="13">
    <source>
        <dbReference type="PROSITE" id="PS50089"/>
    </source>
</evidence>
<dbReference type="GO" id="GO:0000151">
    <property type="term" value="C:ubiquitin ligase complex"/>
    <property type="evidence" value="ECO:0007669"/>
    <property type="project" value="InterPro"/>
</dbReference>
<proteinExistence type="predicted"/>
<name>A0A177AVK6_9BILA</name>
<evidence type="ECO:0000256" key="6">
    <source>
        <dbReference type="ARBA" id="ARBA00022723"/>
    </source>
</evidence>
<dbReference type="AlphaFoldDB" id="A0A177AVK6"/>
<evidence type="ECO:0000313" key="14">
    <source>
        <dbReference type="EMBL" id="OAF65413.1"/>
    </source>
</evidence>
<evidence type="ECO:0000256" key="7">
    <source>
        <dbReference type="ARBA" id="ARBA00022771"/>
    </source>
</evidence>
<dbReference type="GO" id="GO:0003682">
    <property type="term" value="F:chromatin binding"/>
    <property type="evidence" value="ECO:0007669"/>
    <property type="project" value="TreeGrafter"/>
</dbReference>
<dbReference type="Gene3D" id="3.30.40.10">
    <property type="entry name" value="Zinc/RING finger domain, C3HC4 (zinc finger)"/>
    <property type="match status" value="1"/>
</dbReference>
<gene>
    <name evidence="14" type="ORF">A3Q56_06858</name>
</gene>
<dbReference type="SUPFAM" id="SSF57850">
    <property type="entry name" value="RING/U-box"/>
    <property type="match status" value="1"/>
</dbReference>
<dbReference type="Proteomes" id="UP000078046">
    <property type="component" value="Unassembled WGS sequence"/>
</dbReference>
<dbReference type="Pfam" id="PF13923">
    <property type="entry name" value="zf-C3HC4_2"/>
    <property type="match status" value="1"/>
</dbReference>
<dbReference type="PANTHER" id="PTHR46076:SF4">
    <property type="entry name" value="E3 UBIQUITIN-PROTEIN LIGASE RING2"/>
    <property type="match status" value="1"/>
</dbReference>
<dbReference type="EC" id="2.3.2.27" evidence="3"/>
<dbReference type="InterPro" id="IPR043540">
    <property type="entry name" value="RING1/RING2"/>
</dbReference>
<dbReference type="GO" id="GO:0061630">
    <property type="term" value="F:ubiquitin protein ligase activity"/>
    <property type="evidence" value="ECO:0007669"/>
    <property type="project" value="UniProtKB-EC"/>
</dbReference>
<dbReference type="PROSITE" id="PS50089">
    <property type="entry name" value="ZF_RING_2"/>
    <property type="match status" value="1"/>
</dbReference>
<evidence type="ECO:0000256" key="2">
    <source>
        <dbReference type="ARBA" id="ARBA00004906"/>
    </source>
</evidence>
<dbReference type="InterPro" id="IPR001841">
    <property type="entry name" value="Znf_RING"/>
</dbReference>